<dbReference type="Pfam" id="PF14309">
    <property type="entry name" value="DUF4378"/>
    <property type="match status" value="1"/>
</dbReference>
<dbReference type="EnsemblPlants" id="novel_model_3632_5bd9a17a.1.5bd9b138">
    <property type="protein sequence ID" value="cds.novel_model_3632_5bd9a17a.1.5bd9b138"/>
    <property type="gene ID" value="novel_gene_1934_5bd9a17a"/>
</dbReference>
<feature type="region of interest" description="Disordered" evidence="1">
    <location>
        <begin position="1"/>
        <end position="23"/>
    </location>
</feature>
<gene>
    <name evidence="3" type="primary">LOC115709823</name>
</gene>
<organism evidence="3 4">
    <name type="scientific">Cannabis sativa</name>
    <name type="common">Hemp</name>
    <name type="synonym">Marijuana</name>
    <dbReference type="NCBI Taxonomy" id="3483"/>
    <lineage>
        <taxon>Eukaryota</taxon>
        <taxon>Viridiplantae</taxon>
        <taxon>Streptophyta</taxon>
        <taxon>Embryophyta</taxon>
        <taxon>Tracheophyta</taxon>
        <taxon>Spermatophyta</taxon>
        <taxon>Magnoliopsida</taxon>
        <taxon>eudicotyledons</taxon>
        <taxon>Gunneridae</taxon>
        <taxon>Pentapetalae</taxon>
        <taxon>rosids</taxon>
        <taxon>fabids</taxon>
        <taxon>Rosales</taxon>
        <taxon>Cannabaceae</taxon>
        <taxon>Cannabis</taxon>
    </lineage>
</organism>
<dbReference type="PANTHER" id="PTHR33623">
    <property type="entry name" value="OS04G0572500 PROTEIN"/>
    <property type="match status" value="1"/>
</dbReference>
<dbReference type="EMBL" id="UZAU01000316">
    <property type="status" value="NOT_ANNOTATED_CDS"/>
    <property type="molecule type" value="Genomic_DNA"/>
</dbReference>
<keyword evidence="4" id="KW-1185">Reference proteome</keyword>
<feature type="compositionally biased region" description="Acidic residues" evidence="1">
    <location>
        <begin position="1"/>
        <end position="22"/>
    </location>
</feature>
<accession>A0A803R0K5</accession>
<dbReference type="Proteomes" id="UP000596661">
    <property type="component" value="Chromosome 3"/>
</dbReference>
<dbReference type="Gramene" id="novel_model_3633_5bd9a17a.3.5bd9b138">
    <property type="protein sequence ID" value="cds.novel_model_3633_5bd9a17a.3.5bd9b138"/>
    <property type="gene ID" value="novel_gene_1934_5bd9a17a"/>
</dbReference>
<dbReference type="AlphaFoldDB" id="A0A803R0K5"/>
<evidence type="ECO:0000313" key="4">
    <source>
        <dbReference type="Proteomes" id="UP000596661"/>
    </source>
</evidence>
<sequence>MLDEEDDDDEEEEECEDDESDVGDFVREVLGNSRLHQVQRIPRHMKRLVSDVMLEERREENTSDYSEEVAKRVCKRFESWKEVQCNTIDMMVEQDYSKDLQGWTTKNNKEQMGETAIEIEYAIFGLLVEELAAELVCLGGK</sequence>
<evidence type="ECO:0000313" key="3">
    <source>
        <dbReference type="EnsemblPlants" id="cds.novel_model_3633_5bd9a17a.3.5bd9b138"/>
    </source>
</evidence>
<dbReference type="Gramene" id="novel_model_3632_5bd9a17a.1.5bd9b138">
    <property type="protein sequence ID" value="cds.novel_model_3632_5bd9a17a.1.5bd9b138"/>
    <property type="gene ID" value="novel_gene_1934_5bd9a17a"/>
</dbReference>
<protein>
    <recommendedName>
        <fullName evidence="2">DUF4378 domain-containing protein</fullName>
    </recommendedName>
</protein>
<reference evidence="3" key="2">
    <citation type="submission" date="2021-03" db="UniProtKB">
        <authorList>
            <consortium name="EnsemblPlants"/>
        </authorList>
    </citation>
    <scope>IDENTIFICATION</scope>
</reference>
<dbReference type="PANTHER" id="PTHR33623:SF5">
    <property type="entry name" value="HISTONE-LYSINE N-METHYLTRANSFERASE SETD1B-LIKE PROTEIN"/>
    <property type="match status" value="1"/>
</dbReference>
<proteinExistence type="predicted"/>
<evidence type="ECO:0000256" key="1">
    <source>
        <dbReference type="SAM" id="MobiDB-lite"/>
    </source>
</evidence>
<reference evidence="3 4" key="1">
    <citation type="submission" date="2018-11" db="EMBL/GenBank/DDBJ databases">
        <authorList>
            <person name="Grassa J C."/>
        </authorList>
    </citation>
    <scope>NUCLEOTIDE SEQUENCE [LARGE SCALE GENOMIC DNA]</scope>
</reference>
<accession>A0A803R0K4</accession>
<feature type="domain" description="DUF4378" evidence="2">
    <location>
        <begin position="23"/>
        <end position="130"/>
    </location>
</feature>
<dbReference type="EnsemblPlants" id="novel_model_3633_5bd9a17a.3.5bd9b138">
    <property type="protein sequence ID" value="cds.novel_model_3633_5bd9a17a.3.5bd9b138"/>
    <property type="gene ID" value="novel_gene_1934_5bd9a17a"/>
</dbReference>
<dbReference type="InterPro" id="IPR025486">
    <property type="entry name" value="DUF4378"/>
</dbReference>
<name>A0A803R0K5_CANSA</name>
<evidence type="ECO:0000259" key="2">
    <source>
        <dbReference type="Pfam" id="PF14309"/>
    </source>
</evidence>